<keyword evidence="2" id="KW-0378">Hydrolase</keyword>
<dbReference type="GO" id="GO:0052689">
    <property type="term" value="F:carboxylic ester hydrolase activity"/>
    <property type="evidence" value="ECO:0007669"/>
    <property type="project" value="TreeGrafter"/>
</dbReference>
<proteinExistence type="inferred from homology"/>
<feature type="domain" description="Phospholipase/carboxylesterase/thioesterase" evidence="3">
    <location>
        <begin position="20"/>
        <end position="220"/>
    </location>
</feature>
<dbReference type="InterPro" id="IPR003140">
    <property type="entry name" value="PLipase/COase/thioEstase"/>
</dbReference>
<dbReference type="EMBL" id="GL376603">
    <property type="status" value="NOT_ANNOTATED_CDS"/>
    <property type="molecule type" value="Genomic_DNA"/>
</dbReference>
<dbReference type="STRING" id="431595.K3WDW3"/>
<dbReference type="Pfam" id="PF02230">
    <property type="entry name" value="Abhydrolase_2"/>
    <property type="match status" value="1"/>
</dbReference>
<organism evidence="4 5">
    <name type="scientific">Globisporangium ultimum (strain ATCC 200006 / CBS 805.95 / DAOM BR144)</name>
    <name type="common">Pythium ultimum</name>
    <dbReference type="NCBI Taxonomy" id="431595"/>
    <lineage>
        <taxon>Eukaryota</taxon>
        <taxon>Sar</taxon>
        <taxon>Stramenopiles</taxon>
        <taxon>Oomycota</taxon>
        <taxon>Peronosporomycetes</taxon>
        <taxon>Pythiales</taxon>
        <taxon>Pythiaceae</taxon>
        <taxon>Globisporangium</taxon>
    </lineage>
</organism>
<keyword evidence="5" id="KW-1185">Reference proteome</keyword>
<dbReference type="eggNOG" id="KOG2112">
    <property type="taxonomic scope" value="Eukaryota"/>
</dbReference>
<dbReference type="AlphaFoldDB" id="K3WDW3"/>
<evidence type="ECO:0000259" key="3">
    <source>
        <dbReference type="Pfam" id="PF02230"/>
    </source>
</evidence>
<dbReference type="GO" id="GO:0005737">
    <property type="term" value="C:cytoplasm"/>
    <property type="evidence" value="ECO:0007669"/>
    <property type="project" value="TreeGrafter"/>
</dbReference>
<dbReference type="VEuPathDB" id="FungiDB:PYU1_G003148"/>
<accession>K3WDW3</accession>
<dbReference type="PANTHER" id="PTHR10655">
    <property type="entry name" value="LYSOPHOSPHOLIPASE-RELATED"/>
    <property type="match status" value="1"/>
</dbReference>
<dbReference type="SUPFAM" id="SSF53474">
    <property type="entry name" value="alpha/beta-Hydrolases"/>
    <property type="match status" value="1"/>
</dbReference>
<evidence type="ECO:0000313" key="4">
    <source>
        <dbReference type="EnsemblProtists" id="PYU1_T003154"/>
    </source>
</evidence>
<dbReference type="InParanoid" id="K3WDW3"/>
<dbReference type="Gene3D" id="3.40.50.1820">
    <property type="entry name" value="alpha/beta hydrolase"/>
    <property type="match status" value="1"/>
</dbReference>
<dbReference type="OMA" id="LMFRTYN"/>
<name>K3WDW3_GLOUD</name>
<dbReference type="EnsemblProtists" id="PYU1_T003154">
    <property type="protein sequence ID" value="PYU1_T003154"/>
    <property type="gene ID" value="PYU1_G003148"/>
</dbReference>
<evidence type="ECO:0000256" key="2">
    <source>
        <dbReference type="ARBA" id="ARBA00022801"/>
    </source>
</evidence>
<reference evidence="4" key="3">
    <citation type="submission" date="2015-02" db="UniProtKB">
        <authorList>
            <consortium name="EnsemblProtists"/>
        </authorList>
    </citation>
    <scope>IDENTIFICATION</scope>
    <source>
        <strain evidence="4">DAOM BR144</strain>
    </source>
</reference>
<dbReference type="Proteomes" id="UP000019132">
    <property type="component" value="Unassembled WGS sequence"/>
</dbReference>
<dbReference type="GO" id="GO:0008474">
    <property type="term" value="F:palmitoyl-(protein) hydrolase activity"/>
    <property type="evidence" value="ECO:0007669"/>
    <property type="project" value="TreeGrafter"/>
</dbReference>
<dbReference type="InterPro" id="IPR050565">
    <property type="entry name" value="LYPA1-2/EST-like"/>
</dbReference>
<reference evidence="5" key="1">
    <citation type="journal article" date="2010" name="Genome Biol.">
        <title>Genome sequence of the necrotrophic plant pathogen Pythium ultimum reveals original pathogenicity mechanisms and effector repertoire.</title>
        <authorList>
            <person name="Levesque C.A."/>
            <person name="Brouwer H."/>
            <person name="Cano L."/>
            <person name="Hamilton J.P."/>
            <person name="Holt C."/>
            <person name="Huitema E."/>
            <person name="Raffaele S."/>
            <person name="Robideau G.P."/>
            <person name="Thines M."/>
            <person name="Win J."/>
            <person name="Zerillo M.M."/>
            <person name="Beakes G.W."/>
            <person name="Boore J.L."/>
            <person name="Busam D."/>
            <person name="Dumas B."/>
            <person name="Ferriera S."/>
            <person name="Fuerstenberg S.I."/>
            <person name="Gachon C.M."/>
            <person name="Gaulin E."/>
            <person name="Govers F."/>
            <person name="Grenville-Briggs L."/>
            <person name="Horner N."/>
            <person name="Hostetler J."/>
            <person name="Jiang R.H."/>
            <person name="Johnson J."/>
            <person name="Krajaejun T."/>
            <person name="Lin H."/>
            <person name="Meijer H.J."/>
            <person name="Moore B."/>
            <person name="Morris P."/>
            <person name="Phuntmart V."/>
            <person name="Puiu D."/>
            <person name="Shetty J."/>
            <person name="Stajich J.E."/>
            <person name="Tripathy S."/>
            <person name="Wawra S."/>
            <person name="van West P."/>
            <person name="Whitty B.R."/>
            <person name="Coutinho P.M."/>
            <person name="Henrissat B."/>
            <person name="Martin F."/>
            <person name="Thomas P.D."/>
            <person name="Tyler B.M."/>
            <person name="De Vries R.P."/>
            <person name="Kamoun S."/>
            <person name="Yandell M."/>
            <person name="Tisserat N."/>
            <person name="Buell C.R."/>
        </authorList>
    </citation>
    <scope>NUCLEOTIDE SEQUENCE</scope>
    <source>
        <strain evidence="5">DAOM:BR144</strain>
    </source>
</reference>
<dbReference type="HOGENOM" id="CLU_049413_3_8_1"/>
<reference evidence="5" key="2">
    <citation type="submission" date="2010-04" db="EMBL/GenBank/DDBJ databases">
        <authorList>
            <person name="Buell R."/>
            <person name="Hamilton J."/>
            <person name="Hostetler J."/>
        </authorList>
    </citation>
    <scope>NUCLEOTIDE SEQUENCE [LARGE SCALE GENOMIC DNA]</scope>
    <source>
        <strain evidence="5">DAOM:BR144</strain>
    </source>
</reference>
<comment type="similarity">
    <text evidence="1">Belongs to the AB hydrolase superfamily. AB hydrolase 2 family.</text>
</comment>
<evidence type="ECO:0000313" key="5">
    <source>
        <dbReference type="Proteomes" id="UP000019132"/>
    </source>
</evidence>
<sequence length="232" mass="24741">MSAQLGIDHDGTVTVTPPTPTAAVVFAHGFGDTAQGWTDTMTSLSKELPHVKFVLPTAHTIPITATGGRRMPSWFDISEFGKINDENKGIDDARDRLTALIDDEVKSGIPRSRIVLGGFSQGGAMSYYTGYHLKQALAGVLILSGFIPKIATFTAAPEAIATPALICHGDADARIPLTRALAAKETLEAAGVGVDLRVYNGLTHSVSVQELRDVTRWLQRVLPSSSDDTCQV</sequence>
<dbReference type="InterPro" id="IPR029058">
    <property type="entry name" value="AB_hydrolase_fold"/>
</dbReference>
<evidence type="ECO:0000256" key="1">
    <source>
        <dbReference type="ARBA" id="ARBA00006499"/>
    </source>
</evidence>
<protein>
    <recommendedName>
        <fullName evidence="3">Phospholipase/carboxylesterase/thioesterase domain-containing protein</fullName>
    </recommendedName>
</protein>
<dbReference type="PANTHER" id="PTHR10655:SF17">
    <property type="entry name" value="LYSOPHOSPHOLIPASE-LIKE PROTEIN 1"/>
    <property type="match status" value="1"/>
</dbReference>